<keyword evidence="1" id="KW-0472">Membrane</keyword>
<accession>A0ABV7HKZ9</accession>
<dbReference type="RefSeq" id="WP_386723294.1">
    <property type="nucleotide sequence ID" value="NZ_JBHRSZ010000009.1"/>
</dbReference>
<keyword evidence="1" id="KW-0812">Transmembrane</keyword>
<dbReference type="Proteomes" id="UP001595476">
    <property type="component" value="Unassembled WGS sequence"/>
</dbReference>
<comment type="caution">
    <text evidence="2">The sequence shown here is derived from an EMBL/GenBank/DDBJ whole genome shotgun (WGS) entry which is preliminary data.</text>
</comment>
<name>A0ABV7HKZ9_9GAMM</name>
<dbReference type="EMBL" id="JBHRSZ010000009">
    <property type="protein sequence ID" value="MFC3153373.1"/>
    <property type="molecule type" value="Genomic_DNA"/>
</dbReference>
<evidence type="ECO:0000313" key="2">
    <source>
        <dbReference type="EMBL" id="MFC3153373.1"/>
    </source>
</evidence>
<keyword evidence="3" id="KW-1185">Reference proteome</keyword>
<protein>
    <submittedName>
        <fullName evidence="2">Uncharacterized protein</fullName>
    </submittedName>
</protein>
<organism evidence="2 3">
    <name type="scientific">Litoribrevibacter euphylliae</name>
    <dbReference type="NCBI Taxonomy" id="1834034"/>
    <lineage>
        <taxon>Bacteria</taxon>
        <taxon>Pseudomonadati</taxon>
        <taxon>Pseudomonadota</taxon>
        <taxon>Gammaproteobacteria</taxon>
        <taxon>Oceanospirillales</taxon>
        <taxon>Oceanospirillaceae</taxon>
        <taxon>Litoribrevibacter</taxon>
    </lineage>
</organism>
<evidence type="ECO:0000256" key="1">
    <source>
        <dbReference type="SAM" id="Phobius"/>
    </source>
</evidence>
<evidence type="ECO:0000313" key="3">
    <source>
        <dbReference type="Proteomes" id="UP001595476"/>
    </source>
</evidence>
<keyword evidence="1" id="KW-1133">Transmembrane helix</keyword>
<sequence length="1052" mass="122509">MNQTIGTHFISVNPHDSASIKAALEQYIALIRSGDAFRHTYCKYYFKFTQPVDWAKYPNQPLIKVLMEEGILEYPYKEETLANIEDVFTSETLLVLQAIRHEELFDTLVALAEAMRDRGRLMNNWYNLFIAESEFFGLYSLFIIALKYPKLGYLFTGFMPSADEYFPPSVPMLANIWAAQVGICEDSIKAWCYCDHPVVRNLIFASGIDVHDEDLHDEPINGLYAYLAKDESAIHELKAALNERFVNQGFLPFEEHLDPYDNWGKDIQPQTQAIKPLHYFYYSLVARGIREFDGSAYSFDFPFLKTSVSEFADQHQQQLEHYLGEPLSSRIDPWAEQRKKIVYLASYTGSYCWSELLERGLSNGDAVWKYVINGETPELLNSIPSVNLYKFSEDNYGLGELTDLAGIESAEDMDAKRFELVEDLIDDYMDYQIQEERRPDTVLRFFDVYFRLCGGEPLSDDIKTRLVDDYGVIDSDGFDERFRCEIEVNEAMSSLHDLQELFDEPNQLKLDKAYELICEHRRGALDWFEDLDDDRVRYAFSCLVIGREGVDPEDADVLHEECLDFVENDVVDALLEEMKGRISTNYLRGENETLCYQRWEDLKSFVYGRNTALTAQQTEAQMKPFYSPEREFIWDLQLRFEGAFQFDDYYYLLTAFWQLLDLPLKCAPALRRVLDCLIETEAPHLVEALNDFYLAKPVVESEDEEDDDDLEEPFDIALHQDNEKQLLAIMARLNIPSANYYAWVLDKRRDCWAYFAGHYGLPGYEALSNGIDESMHILDQYDRVRFLRESEAYAEERVEEQGATEASSGQQQLQNVRQRLQEECFWALKRWLERSLATPEKRLYQRLTKEQQIETKHQASDITENAKAYHNFLYSLTFDSSLADFSLEGMHKHLLDERVFLTHHYFMVQRLAADGQDYQVLTKPWLVEAMRTSSPLINTYEGFYPGLYAIDETVDPQAIQQMQQEVETGVFKQQVADVLAFLRGEKTEAEIKPALEHATFMPLNYLPEGGENYSVEKLMEYLSDEQMKRLECLLQQGAHPSLITRFKRLFRR</sequence>
<proteinExistence type="predicted"/>
<feature type="transmembrane region" description="Helical" evidence="1">
    <location>
        <begin position="125"/>
        <end position="146"/>
    </location>
</feature>
<reference evidence="3" key="1">
    <citation type="journal article" date="2019" name="Int. J. Syst. Evol. Microbiol.">
        <title>The Global Catalogue of Microorganisms (GCM) 10K type strain sequencing project: providing services to taxonomists for standard genome sequencing and annotation.</title>
        <authorList>
            <consortium name="The Broad Institute Genomics Platform"/>
            <consortium name="The Broad Institute Genome Sequencing Center for Infectious Disease"/>
            <person name="Wu L."/>
            <person name="Ma J."/>
        </authorList>
    </citation>
    <scope>NUCLEOTIDE SEQUENCE [LARGE SCALE GENOMIC DNA]</scope>
    <source>
        <strain evidence="3">KCTC 52438</strain>
    </source>
</reference>
<gene>
    <name evidence="2" type="ORF">ACFOEK_20200</name>
</gene>